<dbReference type="InterPro" id="IPR000160">
    <property type="entry name" value="GGDEF_dom"/>
</dbReference>
<dbReference type="GO" id="GO:0043709">
    <property type="term" value="P:cell adhesion involved in single-species biofilm formation"/>
    <property type="evidence" value="ECO:0007669"/>
    <property type="project" value="TreeGrafter"/>
</dbReference>
<accession>A0A1H7P567</accession>
<evidence type="ECO:0000256" key="2">
    <source>
        <dbReference type="ARBA" id="ARBA00034247"/>
    </source>
</evidence>
<dbReference type="GO" id="GO:0052621">
    <property type="term" value="F:diguanylate cyclase activity"/>
    <property type="evidence" value="ECO:0007669"/>
    <property type="project" value="UniProtKB-EC"/>
</dbReference>
<comment type="catalytic activity">
    <reaction evidence="2">
        <text>2 GTP = 3',3'-c-di-GMP + 2 diphosphate</text>
        <dbReference type="Rhea" id="RHEA:24898"/>
        <dbReference type="ChEBI" id="CHEBI:33019"/>
        <dbReference type="ChEBI" id="CHEBI:37565"/>
        <dbReference type="ChEBI" id="CHEBI:58805"/>
        <dbReference type="EC" id="2.7.7.65"/>
    </reaction>
</comment>
<dbReference type="GO" id="GO:1902201">
    <property type="term" value="P:negative regulation of bacterial-type flagellum-dependent cell motility"/>
    <property type="evidence" value="ECO:0007669"/>
    <property type="project" value="TreeGrafter"/>
</dbReference>
<keyword evidence="6" id="KW-1185">Reference proteome</keyword>
<proteinExistence type="predicted"/>
<organism evidence="5 6">
    <name type="scientific">Ectothiorhodospira marina</name>
    <dbReference type="NCBI Taxonomy" id="1396821"/>
    <lineage>
        <taxon>Bacteria</taxon>
        <taxon>Pseudomonadati</taxon>
        <taxon>Pseudomonadota</taxon>
        <taxon>Gammaproteobacteria</taxon>
        <taxon>Chromatiales</taxon>
        <taxon>Ectothiorhodospiraceae</taxon>
        <taxon>Ectothiorhodospira</taxon>
    </lineage>
</organism>
<feature type="coiled-coil region" evidence="3">
    <location>
        <begin position="51"/>
        <end position="81"/>
    </location>
</feature>
<evidence type="ECO:0000256" key="3">
    <source>
        <dbReference type="SAM" id="Coils"/>
    </source>
</evidence>
<evidence type="ECO:0000259" key="4">
    <source>
        <dbReference type="PROSITE" id="PS50887"/>
    </source>
</evidence>
<dbReference type="GO" id="GO:0005886">
    <property type="term" value="C:plasma membrane"/>
    <property type="evidence" value="ECO:0007669"/>
    <property type="project" value="TreeGrafter"/>
</dbReference>
<keyword evidence="3" id="KW-0175">Coiled coil</keyword>
<dbReference type="EC" id="2.7.7.65" evidence="1"/>
<dbReference type="STRING" id="1396821.SAMN05444515_11358"/>
<reference evidence="6" key="1">
    <citation type="submission" date="2016-10" db="EMBL/GenBank/DDBJ databases">
        <authorList>
            <person name="Varghese N."/>
            <person name="Submissions S."/>
        </authorList>
    </citation>
    <scope>NUCLEOTIDE SEQUENCE [LARGE SCALE GENOMIC DNA]</scope>
    <source>
        <strain evidence="6">DSM 241</strain>
    </source>
</reference>
<evidence type="ECO:0000313" key="5">
    <source>
        <dbReference type="EMBL" id="SEL31040.1"/>
    </source>
</evidence>
<dbReference type="PROSITE" id="PS50887">
    <property type="entry name" value="GGDEF"/>
    <property type="match status" value="1"/>
</dbReference>
<protein>
    <recommendedName>
        <fullName evidence="1">diguanylate cyclase</fullName>
        <ecNumber evidence="1">2.7.7.65</ecNumber>
    </recommendedName>
</protein>
<dbReference type="Pfam" id="PF00990">
    <property type="entry name" value="GGDEF"/>
    <property type="match status" value="1"/>
</dbReference>
<dbReference type="PANTHER" id="PTHR45138">
    <property type="entry name" value="REGULATORY COMPONENTS OF SENSORY TRANSDUCTION SYSTEM"/>
    <property type="match status" value="1"/>
</dbReference>
<dbReference type="NCBIfam" id="TIGR00254">
    <property type="entry name" value="GGDEF"/>
    <property type="match status" value="1"/>
</dbReference>
<dbReference type="RefSeq" id="WP_177169941.1">
    <property type="nucleotide sequence ID" value="NZ_FOAA01000013.1"/>
</dbReference>
<dbReference type="AlphaFoldDB" id="A0A1H7P567"/>
<evidence type="ECO:0000313" key="6">
    <source>
        <dbReference type="Proteomes" id="UP000199256"/>
    </source>
</evidence>
<dbReference type="CDD" id="cd01949">
    <property type="entry name" value="GGDEF"/>
    <property type="match status" value="1"/>
</dbReference>
<dbReference type="EMBL" id="FOAA01000013">
    <property type="protein sequence ID" value="SEL31040.1"/>
    <property type="molecule type" value="Genomic_DNA"/>
</dbReference>
<dbReference type="Gene3D" id="3.30.70.270">
    <property type="match status" value="1"/>
</dbReference>
<dbReference type="SUPFAM" id="SSF55073">
    <property type="entry name" value="Nucleotide cyclase"/>
    <property type="match status" value="1"/>
</dbReference>
<dbReference type="InterPro" id="IPR043128">
    <property type="entry name" value="Rev_trsase/Diguanyl_cyclase"/>
</dbReference>
<dbReference type="InterPro" id="IPR029787">
    <property type="entry name" value="Nucleotide_cyclase"/>
</dbReference>
<feature type="domain" description="GGDEF" evidence="4">
    <location>
        <begin position="104"/>
        <end position="235"/>
    </location>
</feature>
<sequence>MDAPDLFAPEKAALRRAREALEQGDGEIAHRALAELIQGFDRMIRDTGRLINHADRTERELNRANQKLRELTEELTFRSRHDGLTGLLNRETFIGETLPLMESDPVILLLLDIDHFKQVNDRYGHPVGDKIIVGVARVLRELSPEQALCGRLGGEEFAILLARGDWAGALRLANGICAAIREIRESPHPGLRVTASMSAAASVPGTRFDTLYVCADDALYRAKSLGRDRIEEVPDWITPDD</sequence>
<dbReference type="Proteomes" id="UP000199256">
    <property type="component" value="Unassembled WGS sequence"/>
</dbReference>
<gene>
    <name evidence="5" type="ORF">SAMN05444515_11358</name>
</gene>
<dbReference type="PANTHER" id="PTHR45138:SF9">
    <property type="entry name" value="DIGUANYLATE CYCLASE DGCM-RELATED"/>
    <property type="match status" value="1"/>
</dbReference>
<evidence type="ECO:0000256" key="1">
    <source>
        <dbReference type="ARBA" id="ARBA00012528"/>
    </source>
</evidence>
<dbReference type="SMART" id="SM00267">
    <property type="entry name" value="GGDEF"/>
    <property type="match status" value="1"/>
</dbReference>
<dbReference type="InterPro" id="IPR050469">
    <property type="entry name" value="Diguanylate_Cyclase"/>
</dbReference>
<name>A0A1H7P567_9GAMM</name>